<proteinExistence type="predicted"/>
<dbReference type="Pfam" id="PF20431">
    <property type="entry name" value="E_motif"/>
    <property type="match status" value="1"/>
</dbReference>
<dbReference type="PANTHER" id="PTHR47926">
    <property type="entry name" value="PENTATRICOPEPTIDE REPEAT-CONTAINING PROTEIN"/>
    <property type="match status" value="1"/>
</dbReference>
<dbReference type="InterPro" id="IPR002885">
    <property type="entry name" value="PPR_rpt"/>
</dbReference>
<dbReference type="InterPro" id="IPR046848">
    <property type="entry name" value="E_motif"/>
</dbReference>
<dbReference type="EMBL" id="BQNB010010170">
    <property type="protein sequence ID" value="GJS73652.1"/>
    <property type="molecule type" value="Genomic_DNA"/>
</dbReference>
<keyword evidence="1" id="KW-0677">Repeat</keyword>
<evidence type="ECO:0000256" key="2">
    <source>
        <dbReference type="PROSITE-ProRule" id="PRU00708"/>
    </source>
</evidence>
<reference evidence="3" key="2">
    <citation type="submission" date="2022-01" db="EMBL/GenBank/DDBJ databases">
        <authorList>
            <person name="Yamashiro T."/>
            <person name="Shiraishi A."/>
            <person name="Satake H."/>
            <person name="Nakayama K."/>
        </authorList>
    </citation>
    <scope>NUCLEOTIDE SEQUENCE</scope>
</reference>
<dbReference type="InterPro" id="IPR011990">
    <property type="entry name" value="TPR-like_helical_dom_sf"/>
</dbReference>
<dbReference type="Proteomes" id="UP001151760">
    <property type="component" value="Unassembled WGS sequence"/>
</dbReference>
<sequence>MISTYMHLGHYDEAFSLFSEMALEGIKPTASTLISMLSACGRLASVERGKEIQKYIDQEMLFTNVTLALALVDMYAKFPDGGLWGALLSACKTHNNAELGIRIVKRAIECDPDNDGYYITISNLYDSIGMCEEAERMRNFMKERGVETAVAIGFI</sequence>
<accession>A0ABQ4Y8H1</accession>
<dbReference type="Gene3D" id="1.25.40.10">
    <property type="entry name" value="Tetratricopeptide repeat domain"/>
    <property type="match status" value="1"/>
</dbReference>
<dbReference type="NCBIfam" id="TIGR00756">
    <property type="entry name" value="PPR"/>
    <property type="match status" value="1"/>
</dbReference>
<reference evidence="3" key="1">
    <citation type="journal article" date="2022" name="Int. J. Mol. Sci.">
        <title>Draft Genome of Tanacetum Coccineum: Genomic Comparison of Closely Related Tanacetum-Family Plants.</title>
        <authorList>
            <person name="Yamashiro T."/>
            <person name="Shiraishi A."/>
            <person name="Nakayama K."/>
            <person name="Satake H."/>
        </authorList>
    </citation>
    <scope>NUCLEOTIDE SEQUENCE</scope>
</reference>
<comment type="caution">
    <text evidence="3">The sequence shown here is derived from an EMBL/GenBank/DDBJ whole genome shotgun (WGS) entry which is preliminary data.</text>
</comment>
<keyword evidence="4" id="KW-1185">Reference proteome</keyword>
<evidence type="ECO:0000313" key="3">
    <source>
        <dbReference type="EMBL" id="GJS73652.1"/>
    </source>
</evidence>
<dbReference type="SUPFAM" id="SSF48452">
    <property type="entry name" value="TPR-like"/>
    <property type="match status" value="1"/>
</dbReference>
<protein>
    <submittedName>
        <fullName evidence="3">Pentatricopeptide repeat-containing protein</fullName>
    </submittedName>
</protein>
<organism evidence="3 4">
    <name type="scientific">Tanacetum coccineum</name>
    <dbReference type="NCBI Taxonomy" id="301880"/>
    <lineage>
        <taxon>Eukaryota</taxon>
        <taxon>Viridiplantae</taxon>
        <taxon>Streptophyta</taxon>
        <taxon>Embryophyta</taxon>
        <taxon>Tracheophyta</taxon>
        <taxon>Spermatophyta</taxon>
        <taxon>Magnoliopsida</taxon>
        <taxon>eudicotyledons</taxon>
        <taxon>Gunneridae</taxon>
        <taxon>Pentapetalae</taxon>
        <taxon>asterids</taxon>
        <taxon>campanulids</taxon>
        <taxon>Asterales</taxon>
        <taxon>Asteraceae</taxon>
        <taxon>Asteroideae</taxon>
        <taxon>Anthemideae</taxon>
        <taxon>Anthemidinae</taxon>
        <taxon>Tanacetum</taxon>
    </lineage>
</organism>
<dbReference type="PROSITE" id="PS51375">
    <property type="entry name" value="PPR"/>
    <property type="match status" value="1"/>
</dbReference>
<dbReference type="InterPro" id="IPR046960">
    <property type="entry name" value="PPR_At4g14850-like_plant"/>
</dbReference>
<feature type="repeat" description="PPR" evidence="2">
    <location>
        <begin position="1"/>
        <end position="28"/>
    </location>
</feature>
<evidence type="ECO:0000313" key="4">
    <source>
        <dbReference type="Proteomes" id="UP001151760"/>
    </source>
</evidence>
<gene>
    <name evidence="3" type="ORF">Tco_0706493</name>
</gene>
<name>A0ABQ4Y8H1_9ASTR</name>
<evidence type="ECO:0000256" key="1">
    <source>
        <dbReference type="ARBA" id="ARBA00022737"/>
    </source>
</evidence>
<dbReference type="Pfam" id="PF13041">
    <property type="entry name" value="PPR_2"/>
    <property type="match status" value="1"/>
</dbReference>